<evidence type="ECO:0000313" key="2">
    <source>
        <dbReference type="Proteomes" id="UP000676194"/>
    </source>
</evidence>
<dbReference type="EMBL" id="CP074694">
    <property type="protein sequence ID" value="QVL34882.1"/>
    <property type="molecule type" value="Genomic_DNA"/>
</dbReference>
<dbReference type="InterPro" id="IPR011990">
    <property type="entry name" value="TPR-like_helical_dom_sf"/>
</dbReference>
<reference evidence="1" key="1">
    <citation type="submission" date="2021-05" db="EMBL/GenBank/DDBJ databases">
        <title>Complete genome sequence of the cellulolytic planctomycete Telmatocola sphagniphila SP2T and characterization of the first cellulase from planctomycetes.</title>
        <authorList>
            <person name="Rakitin A.L."/>
            <person name="Beletsky A.V."/>
            <person name="Naumoff D.G."/>
            <person name="Kulichevskaya I.S."/>
            <person name="Mardanov A.V."/>
            <person name="Ravin N.V."/>
            <person name="Dedysh S.N."/>
        </authorList>
    </citation>
    <scope>NUCLEOTIDE SEQUENCE</scope>
    <source>
        <strain evidence="1">SP2T</strain>
    </source>
</reference>
<protein>
    <submittedName>
        <fullName evidence="1">Tetratricopeptide repeat protein</fullName>
    </submittedName>
</protein>
<proteinExistence type="predicted"/>
<dbReference type="AlphaFoldDB" id="A0A8E6EXG6"/>
<accession>A0A8E6EXG6</accession>
<keyword evidence="2" id="KW-1185">Reference proteome</keyword>
<dbReference type="Proteomes" id="UP000676194">
    <property type="component" value="Chromosome"/>
</dbReference>
<sequence>MWSARGKLKRGELSDARHSLEQAVREFPRSVQLRTLLTHALLRQNEDLDAAESALLTLLKIDPNHTEAQKNLQLLRQHRSHILIN</sequence>
<dbReference type="Pfam" id="PF14559">
    <property type="entry name" value="TPR_19"/>
    <property type="match status" value="1"/>
</dbReference>
<dbReference type="RefSeq" id="WP_213500341.1">
    <property type="nucleotide sequence ID" value="NZ_CP074694.1"/>
</dbReference>
<dbReference type="SUPFAM" id="SSF48452">
    <property type="entry name" value="TPR-like"/>
    <property type="match status" value="1"/>
</dbReference>
<evidence type="ECO:0000313" key="1">
    <source>
        <dbReference type="EMBL" id="QVL34882.1"/>
    </source>
</evidence>
<gene>
    <name evidence="1" type="ORF">KIH39_08605</name>
</gene>
<dbReference type="Gene3D" id="1.25.40.10">
    <property type="entry name" value="Tetratricopeptide repeat domain"/>
    <property type="match status" value="1"/>
</dbReference>
<organism evidence="1 2">
    <name type="scientific">Telmatocola sphagniphila</name>
    <dbReference type="NCBI Taxonomy" id="1123043"/>
    <lineage>
        <taxon>Bacteria</taxon>
        <taxon>Pseudomonadati</taxon>
        <taxon>Planctomycetota</taxon>
        <taxon>Planctomycetia</taxon>
        <taxon>Gemmatales</taxon>
        <taxon>Gemmataceae</taxon>
    </lineage>
</organism>
<name>A0A8E6EXG6_9BACT</name>
<dbReference type="KEGG" id="tsph:KIH39_08605"/>